<dbReference type="GeneID" id="17354059"/>
<reference evidence="2 3" key="1">
    <citation type="journal article" date="2010" name="Plant Cell">
        <title>The Chlorella variabilis NC64A genome reveals adaptation to photosymbiosis, coevolution with viruses, and cryptic sex.</title>
        <authorList>
            <person name="Blanc G."/>
            <person name="Duncan G."/>
            <person name="Agarkova I."/>
            <person name="Borodovsky M."/>
            <person name="Gurnon J."/>
            <person name="Kuo A."/>
            <person name="Lindquist E."/>
            <person name="Lucas S."/>
            <person name="Pangilinan J."/>
            <person name="Polle J."/>
            <person name="Salamov A."/>
            <person name="Terry A."/>
            <person name="Yamada T."/>
            <person name="Dunigan D.D."/>
            <person name="Grigoriev I.V."/>
            <person name="Claverie J.M."/>
            <person name="Van Etten J.L."/>
        </authorList>
    </citation>
    <scope>NUCLEOTIDE SEQUENCE [LARGE SCALE GENOMIC DNA]</scope>
    <source>
        <strain evidence="2 3">NC64A</strain>
    </source>
</reference>
<accession>E1ZI60</accession>
<evidence type="ECO:0000313" key="2">
    <source>
        <dbReference type="EMBL" id="EFN54721.1"/>
    </source>
</evidence>
<dbReference type="AlphaFoldDB" id="E1ZI60"/>
<dbReference type="EMBL" id="GL433847">
    <property type="protein sequence ID" value="EFN54721.1"/>
    <property type="molecule type" value="Genomic_DNA"/>
</dbReference>
<proteinExistence type="predicted"/>
<dbReference type="InParanoid" id="E1ZI60"/>
<name>E1ZI60_CHLVA</name>
<evidence type="ECO:0000256" key="1">
    <source>
        <dbReference type="SAM" id="SignalP"/>
    </source>
</evidence>
<gene>
    <name evidence="2" type="ORF">CHLNCDRAFT_135410</name>
</gene>
<organism evidence="3">
    <name type="scientific">Chlorella variabilis</name>
    <name type="common">Green alga</name>
    <dbReference type="NCBI Taxonomy" id="554065"/>
    <lineage>
        <taxon>Eukaryota</taxon>
        <taxon>Viridiplantae</taxon>
        <taxon>Chlorophyta</taxon>
        <taxon>core chlorophytes</taxon>
        <taxon>Trebouxiophyceae</taxon>
        <taxon>Chlorellales</taxon>
        <taxon>Chlorellaceae</taxon>
        <taxon>Chlorella clade</taxon>
        <taxon>Chlorella</taxon>
    </lineage>
</organism>
<sequence length="97" mass="10335">MQPRAAALLAAFLALAISGASAKCSDANDSPCVRCHKDGLRCAKCVWRYGLTPKGTCAQCKVPGKLGFTCIKCDGPRQDVCQECNDWDGLRDKPMGA</sequence>
<feature type="chain" id="PRO_5003155777" evidence="1">
    <location>
        <begin position="23"/>
        <end position="97"/>
    </location>
</feature>
<dbReference type="RefSeq" id="XP_005846823.1">
    <property type="nucleotide sequence ID" value="XM_005846761.1"/>
</dbReference>
<protein>
    <submittedName>
        <fullName evidence="2">Uncharacterized protein</fullName>
    </submittedName>
</protein>
<keyword evidence="1" id="KW-0732">Signal</keyword>
<dbReference type="KEGG" id="cvr:CHLNCDRAFT_135410"/>
<feature type="signal peptide" evidence="1">
    <location>
        <begin position="1"/>
        <end position="22"/>
    </location>
</feature>
<keyword evidence="3" id="KW-1185">Reference proteome</keyword>
<evidence type="ECO:0000313" key="3">
    <source>
        <dbReference type="Proteomes" id="UP000008141"/>
    </source>
</evidence>
<dbReference type="Proteomes" id="UP000008141">
    <property type="component" value="Unassembled WGS sequence"/>
</dbReference>